<sequence length="339" mass="36126">MPSDNNQGPSNTNDPLGSNPPQDVAVGDTSSQQSPDPPNPYDPSIPDINNNDATVNPTGGLDTNNQNMPSDVLNSPHVPEKYGGKKIIATIFGIVLLVGSVVAGVYLVQRQQQISERAASGKECAQSSDCVLFDEPGNSGTREVPRTISYAYITAQDYIKFEPGDTNNGCYHVIISGRNISWNKVGSGPDCKDVSNVQVWMGESEPSLTPEPTSTLTPTQVPNASPTPISSPSPTATPTQTQVSAQCSEVQAYDTSWNALSSVDLKSLEAGDRVRFTVSGTSSSGTFDKARFTINGVLKSEVATKKSGTNEFYYEYIIPSGENGFTVKGELHHSSLGWI</sequence>
<keyword evidence="2" id="KW-1133">Transmembrane helix</keyword>
<reference evidence="3 4" key="1">
    <citation type="journal article" date="2015" name="Nature">
        <title>rRNA introns, odd ribosomes, and small enigmatic genomes across a large radiation of phyla.</title>
        <authorList>
            <person name="Brown C.T."/>
            <person name="Hug L.A."/>
            <person name="Thomas B.C."/>
            <person name="Sharon I."/>
            <person name="Castelle C.J."/>
            <person name="Singh A."/>
            <person name="Wilkins M.J."/>
            <person name="Williams K.H."/>
            <person name="Banfield J.F."/>
        </authorList>
    </citation>
    <scope>NUCLEOTIDE SEQUENCE [LARGE SCALE GENOMIC DNA]</scope>
</reference>
<proteinExistence type="predicted"/>
<evidence type="ECO:0000256" key="2">
    <source>
        <dbReference type="SAM" id="Phobius"/>
    </source>
</evidence>
<accession>A0A0G0K7A3</accession>
<gene>
    <name evidence="3" type="ORF">US53_C0049G0003</name>
</gene>
<dbReference type="STRING" id="1618545.US53_C0049G0003"/>
<dbReference type="Proteomes" id="UP000034591">
    <property type="component" value="Unassembled WGS sequence"/>
</dbReference>
<feature type="transmembrane region" description="Helical" evidence="2">
    <location>
        <begin position="87"/>
        <end position="108"/>
    </location>
</feature>
<name>A0A0G0K7A3_9BACT</name>
<feature type="compositionally biased region" description="Polar residues" evidence="1">
    <location>
        <begin position="1"/>
        <end position="21"/>
    </location>
</feature>
<keyword evidence="2" id="KW-0472">Membrane</keyword>
<dbReference type="AlphaFoldDB" id="A0A0G0K7A3"/>
<evidence type="ECO:0000313" key="4">
    <source>
        <dbReference type="Proteomes" id="UP000034591"/>
    </source>
</evidence>
<dbReference type="EMBL" id="LBTI01000049">
    <property type="protein sequence ID" value="KKQ36506.1"/>
    <property type="molecule type" value="Genomic_DNA"/>
</dbReference>
<feature type="region of interest" description="Disordered" evidence="1">
    <location>
        <begin position="204"/>
        <end position="239"/>
    </location>
</feature>
<comment type="caution">
    <text evidence="3">The sequence shown here is derived from an EMBL/GenBank/DDBJ whole genome shotgun (WGS) entry which is preliminary data.</text>
</comment>
<organism evidence="3 4">
    <name type="scientific">Candidatus Woesebacteria bacterium GW2011_GWA1_37_7</name>
    <dbReference type="NCBI Taxonomy" id="1618545"/>
    <lineage>
        <taxon>Bacteria</taxon>
        <taxon>Candidatus Woeseibacteriota</taxon>
    </lineage>
</organism>
<evidence type="ECO:0000313" key="3">
    <source>
        <dbReference type="EMBL" id="KKQ36506.1"/>
    </source>
</evidence>
<keyword evidence="2" id="KW-0812">Transmembrane</keyword>
<feature type="region of interest" description="Disordered" evidence="1">
    <location>
        <begin position="1"/>
        <end position="77"/>
    </location>
</feature>
<feature type="compositionally biased region" description="Polar residues" evidence="1">
    <location>
        <begin position="53"/>
        <end position="73"/>
    </location>
</feature>
<protein>
    <submittedName>
        <fullName evidence="3">Uncharacterized protein</fullName>
    </submittedName>
</protein>
<evidence type="ECO:0000256" key="1">
    <source>
        <dbReference type="SAM" id="MobiDB-lite"/>
    </source>
</evidence>